<sequence length="349" mass="40017">MRCYLLMADGEWEERIALELRRKMKELYGKSKVFFLSFRHPGVFAEKGFAEVSKDRPTQPLKAWYKLCQDLLKRRNLRERRIFIGGNLWLLALVTLLGGRRVTVVLPLGLRPFPVSSLRLFFLRRFARTVLVDDATFVQFLRLKNIPAYFVGNILADLLHPHDTPFLHGKKAICALFPREDHHVEDLGFFLDFVEHAPNGTSLYFLLALPQGVSLETVQRIASEKNWVFLESLEGEVVEGYLVRERVYLNLTRFLPEALDQATYVVSADQRILVQAVGLGKTVIPVRMGKAEETAALLLHSVSLFEYNQSMSARFGRKGAIERIAVFLLWGVVEDPALSHRLRTIHKRG</sequence>
<proteinExistence type="predicted"/>
<gene>
    <name evidence="2" type="ORF">ENV30_08095</name>
</gene>
<dbReference type="AlphaFoldDB" id="A0A7V3YHK0"/>
<keyword evidence="1" id="KW-0472">Membrane</keyword>
<name>A0A7V3YHK0_9BACT</name>
<keyword evidence="1" id="KW-1133">Transmembrane helix</keyword>
<organism evidence="2">
    <name type="scientific">Candidatus Caldatribacterium californiense</name>
    <dbReference type="NCBI Taxonomy" id="1454726"/>
    <lineage>
        <taxon>Bacteria</taxon>
        <taxon>Pseudomonadati</taxon>
        <taxon>Atribacterota</taxon>
        <taxon>Atribacteria</taxon>
        <taxon>Atribacterales</taxon>
        <taxon>Candidatus Caldatribacteriaceae</taxon>
        <taxon>Candidatus Caldatribacterium</taxon>
    </lineage>
</organism>
<evidence type="ECO:0008006" key="3">
    <source>
        <dbReference type="Google" id="ProtNLM"/>
    </source>
</evidence>
<reference evidence="2" key="1">
    <citation type="journal article" date="2020" name="mSystems">
        <title>Genome- and Community-Level Interaction Insights into Carbon Utilization and Element Cycling Functions of Hydrothermarchaeota in Hydrothermal Sediment.</title>
        <authorList>
            <person name="Zhou Z."/>
            <person name="Liu Y."/>
            <person name="Xu W."/>
            <person name="Pan J."/>
            <person name="Luo Z.H."/>
            <person name="Li M."/>
        </authorList>
    </citation>
    <scope>NUCLEOTIDE SEQUENCE [LARGE SCALE GENOMIC DNA]</scope>
    <source>
        <strain evidence="2">SpSt-747</strain>
    </source>
</reference>
<accession>A0A7V3YHK0</accession>
<evidence type="ECO:0000256" key="1">
    <source>
        <dbReference type="SAM" id="Phobius"/>
    </source>
</evidence>
<feature type="transmembrane region" description="Helical" evidence="1">
    <location>
        <begin position="82"/>
        <end position="98"/>
    </location>
</feature>
<keyword evidence="1" id="KW-0812">Transmembrane</keyword>
<evidence type="ECO:0000313" key="2">
    <source>
        <dbReference type="EMBL" id="HGI31247.1"/>
    </source>
</evidence>
<dbReference type="EMBL" id="DTFV01000116">
    <property type="protein sequence ID" value="HGI31247.1"/>
    <property type="molecule type" value="Genomic_DNA"/>
</dbReference>
<comment type="caution">
    <text evidence="2">The sequence shown here is derived from an EMBL/GenBank/DDBJ whole genome shotgun (WGS) entry which is preliminary data.</text>
</comment>
<protein>
    <recommendedName>
        <fullName evidence="3">Lipid-A-disaccharide synthase</fullName>
    </recommendedName>
</protein>